<accession>A0A7D9JCL2</accession>
<dbReference type="CDD" id="cd00024">
    <property type="entry name" value="CD_CSD"/>
    <property type="match status" value="1"/>
</dbReference>
<dbReference type="SMART" id="SM00298">
    <property type="entry name" value="CHROMO"/>
    <property type="match status" value="1"/>
</dbReference>
<dbReference type="Pfam" id="PF00385">
    <property type="entry name" value="Chromo"/>
    <property type="match status" value="1"/>
</dbReference>
<sequence length="226" mass="26735">MAERLSPRDRPRTGYYKQLHNLTTDILYKTKTEKRRKPPEDIFYEVERIISRRVINRTNKYLIKWKNYSLFNCSWEDEEDLTPDLIRTYDRPPVNTERLHANLDTLLQAIVVKLKSKARPPSSVSFHHDCYRHCFYGKGRLSQDGKSVFLDRHDFGDFNYFTGWDHCLDTNGDGVIIKYPIKIRSLLSWSPKVSVIQNRILTPAPRMPQEKLLVDFIRQPFSVLST</sequence>
<evidence type="ECO:0000256" key="2">
    <source>
        <dbReference type="ARBA" id="ARBA00023242"/>
    </source>
</evidence>
<dbReference type="Proteomes" id="UP001152795">
    <property type="component" value="Unassembled WGS sequence"/>
</dbReference>
<organism evidence="3 4">
    <name type="scientific">Paramuricea clavata</name>
    <name type="common">Red gorgonian</name>
    <name type="synonym">Violescent sea-whip</name>
    <dbReference type="NCBI Taxonomy" id="317549"/>
    <lineage>
        <taxon>Eukaryota</taxon>
        <taxon>Metazoa</taxon>
        <taxon>Cnidaria</taxon>
        <taxon>Anthozoa</taxon>
        <taxon>Octocorallia</taxon>
        <taxon>Malacalcyonacea</taxon>
        <taxon>Plexauridae</taxon>
        <taxon>Paramuricea</taxon>
    </lineage>
</organism>
<dbReference type="InterPro" id="IPR051219">
    <property type="entry name" value="Heterochromatin_chromo-domain"/>
</dbReference>
<dbReference type="Gene3D" id="2.40.50.40">
    <property type="match status" value="1"/>
</dbReference>
<dbReference type="InterPro" id="IPR000953">
    <property type="entry name" value="Chromo/chromo_shadow_dom"/>
</dbReference>
<dbReference type="PANTHER" id="PTHR22812">
    <property type="entry name" value="CHROMOBOX PROTEIN"/>
    <property type="match status" value="1"/>
</dbReference>
<dbReference type="EMBL" id="CACRXK020014419">
    <property type="protein sequence ID" value="CAB4026816.1"/>
    <property type="molecule type" value="Genomic_DNA"/>
</dbReference>
<dbReference type="InterPro" id="IPR023780">
    <property type="entry name" value="Chromo_domain"/>
</dbReference>
<proteinExistence type="predicted"/>
<dbReference type="GO" id="GO:0005634">
    <property type="term" value="C:nucleus"/>
    <property type="evidence" value="ECO:0007669"/>
    <property type="project" value="UniProtKB-SubCell"/>
</dbReference>
<dbReference type="InterPro" id="IPR016197">
    <property type="entry name" value="Chromo-like_dom_sf"/>
</dbReference>
<dbReference type="InterPro" id="IPR023779">
    <property type="entry name" value="Chromodomain_CS"/>
</dbReference>
<gene>
    <name evidence="3" type="ORF">PACLA_8A059060</name>
</gene>
<dbReference type="PROSITE" id="PS00598">
    <property type="entry name" value="CHROMO_1"/>
    <property type="match status" value="1"/>
</dbReference>
<comment type="subcellular location">
    <subcellularLocation>
        <location evidence="1">Nucleus</location>
    </subcellularLocation>
</comment>
<evidence type="ECO:0000313" key="3">
    <source>
        <dbReference type="EMBL" id="CAB4026816.1"/>
    </source>
</evidence>
<dbReference type="AlphaFoldDB" id="A0A7D9JCL2"/>
<comment type="caution">
    <text evidence="3">The sequence shown here is derived from an EMBL/GenBank/DDBJ whole genome shotgun (WGS) entry which is preliminary data.</text>
</comment>
<dbReference type="SUPFAM" id="SSF54160">
    <property type="entry name" value="Chromo domain-like"/>
    <property type="match status" value="1"/>
</dbReference>
<dbReference type="OrthoDB" id="5987469at2759"/>
<reference evidence="3" key="1">
    <citation type="submission" date="2020-04" db="EMBL/GenBank/DDBJ databases">
        <authorList>
            <person name="Alioto T."/>
            <person name="Alioto T."/>
            <person name="Gomez Garrido J."/>
        </authorList>
    </citation>
    <scope>NUCLEOTIDE SEQUENCE</scope>
    <source>
        <strain evidence="3">A484AB</strain>
    </source>
</reference>
<keyword evidence="4" id="KW-1185">Reference proteome</keyword>
<name>A0A7D9JCL2_PARCT</name>
<protein>
    <submittedName>
        <fullName evidence="3">Uncharacterized protein</fullName>
    </submittedName>
</protein>
<evidence type="ECO:0000313" key="4">
    <source>
        <dbReference type="Proteomes" id="UP001152795"/>
    </source>
</evidence>
<dbReference type="PROSITE" id="PS50013">
    <property type="entry name" value="CHROMO_2"/>
    <property type="match status" value="1"/>
</dbReference>
<keyword evidence="2" id="KW-0539">Nucleus</keyword>
<evidence type="ECO:0000256" key="1">
    <source>
        <dbReference type="ARBA" id="ARBA00004123"/>
    </source>
</evidence>